<evidence type="ECO:0000313" key="2">
    <source>
        <dbReference type="EMBL" id="RMB91073.1"/>
    </source>
</evidence>
<evidence type="ECO:0000256" key="1">
    <source>
        <dbReference type="SAM" id="MobiDB-lite"/>
    </source>
</evidence>
<comment type="caution">
    <text evidence="2">The sequence shown here is derived from an EMBL/GenBank/DDBJ whole genome shotgun (WGS) entry which is preliminary data.</text>
</comment>
<feature type="compositionally biased region" description="Low complexity" evidence="1">
    <location>
        <begin position="183"/>
        <end position="202"/>
    </location>
</feature>
<name>A0A3M0IWB7_HIRRU</name>
<keyword evidence="3" id="KW-1185">Reference proteome</keyword>
<proteinExistence type="predicted"/>
<feature type="region of interest" description="Disordered" evidence="1">
    <location>
        <begin position="94"/>
        <end position="135"/>
    </location>
</feature>
<dbReference type="Proteomes" id="UP000269221">
    <property type="component" value="Unassembled WGS sequence"/>
</dbReference>
<feature type="compositionally biased region" description="Basic and acidic residues" evidence="1">
    <location>
        <begin position="108"/>
        <end position="127"/>
    </location>
</feature>
<feature type="region of interest" description="Disordered" evidence="1">
    <location>
        <begin position="175"/>
        <end position="220"/>
    </location>
</feature>
<dbReference type="AlphaFoldDB" id="A0A3M0IWB7"/>
<evidence type="ECO:0000313" key="3">
    <source>
        <dbReference type="Proteomes" id="UP000269221"/>
    </source>
</evidence>
<reference evidence="2 3" key="1">
    <citation type="submission" date="2018-07" db="EMBL/GenBank/DDBJ databases">
        <title>A high quality draft genome assembly of the barn swallow (H. rustica rustica).</title>
        <authorList>
            <person name="Formenti G."/>
            <person name="Chiara M."/>
            <person name="Poveda L."/>
            <person name="Francoijs K.-J."/>
            <person name="Bonisoli-Alquati A."/>
            <person name="Canova L."/>
            <person name="Gianfranceschi L."/>
            <person name="Horner D.S."/>
            <person name="Saino N."/>
        </authorList>
    </citation>
    <scope>NUCLEOTIDE SEQUENCE [LARGE SCALE GENOMIC DNA]</scope>
    <source>
        <strain evidence="2">Chelidonia</strain>
        <tissue evidence="2">Blood</tissue>
    </source>
</reference>
<accession>A0A3M0IWB7</accession>
<sequence length="243" mass="27099">MEESPGWRNTRILAGGILWLEDSFRRNPLDGGIQRFSMEESPGWGNPKILRGGIPWLGKPEDSPWRNPLAEGNLRILHGGIPWMGEYEDPPWRNPLDGGIRGSSMEESPGRGESEDPPWRNPLDEGNPRILHGGIPWTGEYEDPPWRNPLDEGNPRILHGGIPWTRDFLAPVHSQHWEQEGRAAPAPQCSQFPPAAPPSAQQHLGVPRGSSHPGEEQVGMQEARSWGWLCQALSTFSPPVPRL</sequence>
<organism evidence="2 3">
    <name type="scientific">Hirundo rustica rustica</name>
    <dbReference type="NCBI Taxonomy" id="333673"/>
    <lineage>
        <taxon>Eukaryota</taxon>
        <taxon>Metazoa</taxon>
        <taxon>Chordata</taxon>
        <taxon>Craniata</taxon>
        <taxon>Vertebrata</taxon>
        <taxon>Euteleostomi</taxon>
        <taxon>Archelosauria</taxon>
        <taxon>Archosauria</taxon>
        <taxon>Dinosauria</taxon>
        <taxon>Saurischia</taxon>
        <taxon>Theropoda</taxon>
        <taxon>Coelurosauria</taxon>
        <taxon>Aves</taxon>
        <taxon>Neognathae</taxon>
        <taxon>Neoaves</taxon>
        <taxon>Telluraves</taxon>
        <taxon>Australaves</taxon>
        <taxon>Passeriformes</taxon>
        <taxon>Sylvioidea</taxon>
        <taxon>Hirundinidae</taxon>
        <taxon>Hirundo</taxon>
    </lineage>
</organism>
<gene>
    <name evidence="2" type="ORF">DUI87_32671</name>
</gene>
<dbReference type="EMBL" id="QRBI01000240">
    <property type="protein sequence ID" value="RMB91073.1"/>
    <property type="molecule type" value="Genomic_DNA"/>
</dbReference>
<protein>
    <submittedName>
        <fullName evidence="2">Uncharacterized protein</fullName>
    </submittedName>
</protein>